<name>W1N6L0_9GAMM</name>
<dbReference type="KEGG" id="hhu:AR456_19710"/>
<reference evidence="1 2" key="1">
    <citation type="submission" date="2013-08" db="EMBL/GenBank/DDBJ databases">
        <title>draft genome of Halomonas huanghegensis, strain BJGMM-B45T.</title>
        <authorList>
            <person name="Miao C."/>
            <person name="Wan Y."/>
            <person name="Jin W."/>
        </authorList>
    </citation>
    <scope>NUCLEOTIDE SEQUENCE [LARGE SCALE GENOMIC DNA]</scope>
    <source>
        <strain evidence="1 2">BJGMM-B45</strain>
    </source>
</reference>
<proteinExistence type="predicted"/>
<dbReference type="EMBL" id="AVBC01000035">
    <property type="protein sequence ID" value="ERL50791.1"/>
    <property type="molecule type" value="Genomic_DNA"/>
</dbReference>
<gene>
    <name evidence="1" type="ORF">BJB45_19540</name>
</gene>
<evidence type="ECO:0000313" key="1">
    <source>
        <dbReference type="EMBL" id="ERL50791.1"/>
    </source>
</evidence>
<dbReference type="PATRIC" id="fig|1178482.3.peg.2363"/>
<dbReference type="Proteomes" id="UP000019113">
    <property type="component" value="Unassembled WGS sequence"/>
</dbReference>
<organism evidence="1 2">
    <name type="scientific">Halomonas huangheensis</name>
    <dbReference type="NCBI Taxonomy" id="1178482"/>
    <lineage>
        <taxon>Bacteria</taxon>
        <taxon>Pseudomonadati</taxon>
        <taxon>Pseudomonadota</taxon>
        <taxon>Gammaproteobacteria</taxon>
        <taxon>Oceanospirillales</taxon>
        <taxon>Halomonadaceae</taxon>
        <taxon>Halomonas</taxon>
    </lineage>
</organism>
<comment type="caution">
    <text evidence="1">The sequence shown here is derived from an EMBL/GenBank/DDBJ whole genome shotgun (WGS) entry which is preliminary data.</text>
</comment>
<evidence type="ECO:0000313" key="2">
    <source>
        <dbReference type="Proteomes" id="UP000019113"/>
    </source>
</evidence>
<keyword evidence="2" id="KW-1185">Reference proteome</keyword>
<dbReference type="RefSeq" id="WP_021819315.1">
    <property type="nucleotide sequence ID" value="NZ_AVBC01000035.1"/>
</dbReference>
<protein>
    <submittedName>
        <fullName evidence="1">Uncharacterized protein</fullName>
    </submittedName>
</protein>
<accession>W1N6L0</accession>
<sequence>MSLTYRSREGSLQDTRSELEDALGCHFRAHACQFHSNGYYSWHNDFNDEVLVLYETLDITGAGQNTIMLNIYDTERQRDLHDIITNQTSLVALARDHYRAQPEETLQAFEAALF</sequence>
<dbReference type="AlphaFoldDB" id="W1N6L0"/>